<dbReference type="GO" id="GO:0006869">
    <property type="term" value="P:lipid transport"/>
    <property type="evidence" value="ECO:0007669"/>
    <property type="project" value="UniProtKB-KW"/>
</dbReference>
<dbReference type="GO" id="GO:0034727">
    <property type="term" value="P:piecemeal microautophagy of the nucleus"/>
    <property type="evidence" value="ECO:0007669"/>
    <property type="project" value="TreeGrafter"/>
</dbReference>
<dbReference type="AlphaFoldDB" id="A0A7S4MKE0"/>
<name>A0A7S4MKE0_9EUKA</name>
<sequence length="876" mass="99054">MYQKIQKWRNNRKLLFFCNLRNVTVDYLPHNPKSYKFACIFLIKEAEATLDSFTSSTNSFTIRLRSSPDLYVVDDTTKICEIPENRAYQLERREYIHELGFRHVAEIPFLNVVVQISQSNPAIHLLMDGNRVKIHLCRDSFGELMQIYSDFSFFGSVTDTKDTEEASGAEDDETSFFDAVAPPPNGLNIHTIDDYDPSVQMTQLNVSTEDPEQEIVAPEGVLPQNEPKKLHENASVNPFDGAVDSPFDDVDIVEPNATTFDVPDWMGLDKTKEYVIYGVEDESDIPDNVIRLDQNASDLAAQVNRVEEEPQTTPAKPAKQLVWDSDSDSDDDFEIGAMSKILPAGAPTVTDVKTETKREEPEPEILPRVSVPNPLQRAPEPRKAPPPIRAVPSRAESFVTVNTQRTANEGELDDFLLVEETKERNPIVRIRNEIAEKLKEQDPSDLPPMLGVTVQQEYSRKRKIENILDLPDSFPVPTTRISITGLSCTIILYDGLHWNSNRQSIVNDKNKIEIEVIDLAMQLYLFDPTEKLNFRLGLEIRDLRILDKLELSNRNVMLSYNTSQLRSLGTSMVNVLLQQSTPIPGKPHAMLHLFLLPLRLNIDQDARYFLTMFKQQEFPPFPASATLWEEIRISDIDLQIDYKAKRLERDAFNLCCLNDVNLRFNGLQKKNVKEIGLVLDDYFNKYFWDVILKYTMGLGFLGPIVNLSKGIGNLFYQPYSQYQKNGRLLRGIRQGVTEFGVTLASESLNLGSKMASGTQMVLQLTDDCLNAVRPESSQTQEDSRRYAEHPTDTVDGLQKGMKSVTRGASVAYRHLFVVPKDEFEKHGTGGAVNALVHALPIAVIHPIIGLAEGAKQVSLGARNQLEPKETKDIYKT</sequence>
<dbReference type="GO" id="GO:0061709">
    <property type="term" value="P:reticulophagy"/>
    <property type="evidence" value="ECO:0007669"/>
    <property type="project" value="TreeGrafter"/>
</dbReference>
<proteinExistence type="inferred from homology"/>
<dbReference type="GO" id="GO:0032266">
    <property type="term" value="F:phosphatidylinositol-3-phosphate binding"/>
    <property type="evidence" value="ECO:0007669"/>
    <property type="project" value="TreeGrafter"/>
</dbReference>
<feature type="region of interest" description="Disordered" evidence="12">
    <location>
        <begin position="349"/>
        <end position="389"/>
    </location>
</feature>
<evidence type="ECO:0000256" key="12">
    <source>
        <dbReference type="SAM" id="MobiDB-lite"/>
    </source>
</evidence>
<comment type="catalytic activity">
    <reaction evidence="11">
        <text>a 1,2-diacyl-sn-glycero-3-phosphoethanolamine(in) = a 1,2-diacyl-sn-glycero-3-phosphoethanolamine(out)</text>
        <dbReference type="Rhea" id="RHEA:38895"/>
        <dbReference type="ChEBI" id="CHEBI:64612"/>
    </reaction>
</comment>
<accession>A0A7S4MKE0</accession>
<keyword evidence="5" id="KW-0813">Transport</keyword>
<evidence type="ECO:0000256" key="2">
    <source>
        <dbReference type="ARBA" id="ARBA00004623"/>
    </source>
</evidence>
<evidence type="ECO:0000313" key="13">
    <source>
        <dbReference type="EMBL" id="CAE2228042.1"/>
    </source>
</evidence>
<dbReference type="GO" id="GO:0000045">
    <property type="term" value="P:autophagosome assembly"/>
    <property type="evidence" value="ECO:0007669"/>
    <property type="project" value="TreeGrafter"/>
</dbReference>
<evidence type="ECO:0000256" key="10">
    <source>
        <dbReference type="ARBA" id="ARBA00024479"/>
    </source>
</evidence>
<keyword evidence="6" id="KW-0256">Endoplasmic reticulum</keyword>
<keyword evidence="9" id="KW-0472">Membrane</keyword>
<comment type="catalytic activity">
    <reaction evidence="10">
        <text>a 1,2-diacyl-sn-glycero-3-phospho-L-serine(in) = a 1,2-diacyl-sn-glycero-3-phospho-L-serine(out)</text>
        <dbReference type="Rhea" id="RHEA:38663"/>
        <dbReference type="ChEBI" id="CHEBI:57262"/>
    </reaction>
</comment>
<keyword evidence="8" id="KW-0445">Lipid transport</keyword>
<comment type="subcellular location">
    <subcellularLocation>
        <location evidence="1">Endoplasmic reticulum membrane</location>
        <topology evidence="1">Peripheral membrane protein</topology>
    </subcellularLocation>
    <subcellularLocation>
        <location evidence="2">Preautophagosomal structure membrane</location>
        <topology evidence="2">Peripheral membrane protein</topology>
    </subcellularLocation>
</comment>
<feature type="compositionally biased region" description="Basic and acidic residues" evidence="12">
    <location>
        <begin position="781"/>
        <end position="792"/>
    </location>
</feature>
<dbReference type="GO" id="GO:0000422">
    <property type="term" value="P:autophagy of mitochondrion"/>
    <property type="evidence" value="ECO:0007669"/>
    <property type="project" value="TreeGrafter"/>
</dbReference>
<dbReference type="GO" id="GO:0061908">
    <property type="term" value="C:phagophore"/>
    <property type="evidence" value="ECO:0007669"/>
    <property type="project" value="TreeGrafter"/>
</dbReference>
<evidence type="ECO:0000256" key="7">
    <source>
        <dbReference type="ARBA" id="ARBA00023006"/>
    </source>
</evidence>
<keyword evidence="7" id="KW-0072">Autophagy</keyword>
<evidence type="ECO:0000256" key="3">
    <source>
        <dbReference type="ARBA" id="ARBA00009714"/>
    </source>
</evidence>
<dbReference type="EMBL" id="HBKP01016847">
    <property type="protein sequence ID" value="CAE2228042.1"/>
    <property type="molecule type" value="Transcribed_RNA"/>
</dbReference>
<dbReference type="GO" id="GO:0005789">
    <property type="term" value="C:endoplasmic reticulum membrane"/>
    <property type="evidence" value="ECO:0007669"/>
    <property type="project" value="UniProtKB-SubCell"/>
</dbReference>
<protein>
    <recommendedName>
        <fullName evidence="4">Autophagy-related protein 2</fullName>
    </recommendedName>
</protein>
<evidence type="ECO:0000256" key="11">
    <source>
        <dbReference type="ARBA" id="ARBA00024615"/>
    </source>
</evidence>
<evidence type="ECO:0000256" key="8">
    <source>
        <dbReference type="ARBA" id="ARBA00023055"/>
    </source>
</evidence>
<organism evidence="13">
    <name type="scientific">Vannella robusta</name>
    <dbReference type="NCBI Taxonomy" id="1487602"/>
    <lineage>
        <taxon>Eukaryota</taxon>
        <taxon>Amoebozoa</taxon>
        <taxon>Discosea</taxon>
        <taxon>Flabellinia</taxon>
        <taxon>Vannellidae</taxon>
        <taxon>Vannella</taxon>
    </lineage>
</organism>
<evidence type="ECO:0000256" key="4">
    <source>
        <dbReference type="ARBA" id="ARBA00018070"/>
    </source>
</evidence>
<comment type="similarity">
    <text evidence="3">Belongs to the ATG2 family.</text>
</comment>
<evidence type="ECO:0000256" key="9">
    <source>
        <dbReference type="ARBA" id="ARBA00023136"/>
    </source>
</evidence>
<dbReference type="GO" id="GO:0043495">
    <property type="term" value="F:protein-membrane adaptor activity"/>
    <property type="evidence" value="ECO:0007669"/>
    <property type="project" value="TreeGrafter"/>
</dbReference>
<dbReference type="PANTHER" id="PTHR13190">
    <property type="entry name" value="AUTOPHAGY-RELATED 2, ISOFORM A"/>
    <property type="match status" value="1"/>
</dbReference>
<dbReference type="GO" id="GO:0061723">
    <property type="term" value="P:glycophagy"/>
    <property type="evidence" value="ECO:0007669"/>
    <property type="project" value="TreeGrafter"/>
</dbReference>
<dbReference type="Pfam" id="PF13329">
    <property type="entry name" value="ATG2_CAD"/>
    <property type="match status" value="2"/>
</dbReference>
<reference evidence="13" key="1">
    <citation type="submission" date="2021-01" db="EMBL/GenBank/DDBJ databases">
        <authorList>
            <person name="Corre E."/>
            <person name="Pelletier E."/>
            <person name="Niang G."/>
            <person name="Scheremetjew M."/>
            <person name="Finn R."/>
            <person name="Kale V."/>
            <person name="Holt S."/>
            <person name="Cochrane G."/>
            <person name="Meng A."/>
            <person name="Brown T."/>
            <person name="Cohen L."/>
        </authorList>
    </citation>
    <scope>NUCLEOTIDE SEQUENCE</scope>
    <source>
        <strain evidence="13">DIVA3 518/3/11/1/6</strain>
    </source>
</reference>
<dbReference type="InterPro" id="IPR026849">
    <property type="entry name" value="ATG2"/>
</dbReference>
<evidence type="ECO:0000256" key="5">
    <source>
        <dbReference type="ARBA" id="ARBA00022448"/>
    </source>
</evidence>
<feature type="region of interest" description="Disordered" evidence="12">
    <location>
        <begin position="306"/>
        <end position="329"/>
    </location>
</feature>
<dbReference type="PANTHER" id="PTHR13190:SF1">
    <property type="entry name" value="AUTOPHAGY-RELATED 2, ISOFORM A"/>
    <property type="match status" value="1"/>
</dbReference>
<gene>
    <name evidence="13" type="ORF">VSP0166_LOCUS11941</name>
</gene>
<evidence type="ECO:0000256" key="6">
    <source>
        <dbReference type="ARBA" id="ARBA00022824"/>
    </source>
</evidence>
<dbReference type="GO" id="GO:0034045">
    <property type="term" value="C:phagophore assembly site membrane"/>
    <property type="evidence" value="ECO:0007669"/>
    <property type="project" value="UniProtKB-SubCell"/>
</dbReference>
<evidence type="ECO:0000256" key="1">
    <source>
        <dbReference type="ARBA" id="ARBA00004406"/>
    </source>
</evidence>
<feature type="region of interest" description="Disordered" evidence="12">
    <location>
        <begin position="774"/>
        <end position="797"/>
    </location>
</feature>